<protein>
    <submittedName>
        <fullName evidence="2">Flagellar protein FlaF</fullName>
    </submittedName>
</protein>
<keyword evidence="2" id="KW-0282">Flagellum</keyword>
<keyword evidence="1" id="KW-1133">Transmembrane helix</keyword>
<dbReference type="Proteomes" id="UP000533207">
    <property type="component" value="Unassembled WGS sequence"/>
</dbReference>
<keyword evidence="2" id="KW-0969">Cilium</keyword>
<dbReference type="EMBL" id="JACDUL010000003">
    <property type="protein sequence ID" value="MBA2862321.1"/>
    <property type="molecule type" value="Genomic_DNA"/>
</dbReference>
<keyword evidence="1" id="KW-0472">Membrane</keyword>
<keyword evidence="2" id="KW-0966">Cell projection</keyword>
<dbReference type="RefSeq" id="WP_012067873.1">
    <property type="nucleotide sequence ID" value="NZ_JACDUL010000003.1"/>
</dbReference>
<feature type="transmembrane region" description="Helical" evidence="1">
    <location>
        <begin position="6"/>
        <end position="27"/>
    </location>
</feature>
<evidence type="ECO:0000313" key="3">
    <source>
        <dbReference type="Proteomes" id="UP000533207"/>
    </source>
</evidence>
<proteinExistence type="predicted"/>
<sequence>MGFSEIYGVSFLSIILLISITVIYGTVDSNLNNILSANDDHAYYLLQKSKENFTIQYEGIDSGIVNLTVINNGNIFEDSSKWTVIFEGDVINNPVIETTYMEPLSRTQVYIETIYNSSTIDDKRVVVSGEFGTTFTKIIDVS</sequence>
<gene>
    <name evidence="2" type="ORF">HNP90_001202</name>
</gene>
<name>A0A7J9PGU8_METMI</name>
<reference evidence="2 3" key="1">
    <citation type="submission" date="2020-07" db="EMBL/GenBank/DDBJ databases">
        <title>Genomic Encyclopedia of Type Strains, Phase IV (KMG-V): Genome sequencing to study the core and pangenomes of soil and plant-associated prokaryotes.</title>
        <authorList>
            <person name="Whitman W."/>
        </authorList>
    </citation>
    <scope>NUCLEOTIDE SEQUENCE [LARGE SCALE GENOMIC DNA]</scope>
    <source>
        <strain evidence="2 3">C8</strain>
    </source>
</reference>
<comment type="caution">
    <text evidence="2">The sequence shown here is derived from an EMBL/GenBank/DDBJ whole genome shotgun (WGS) entry which is preliminary data.</text>
</comment>
<accession>A0A7J9PGU8</accession>
<keyword evidence="1" id="KW-0812">Transmembrane</keyword>
<organism evidence="2 3">
    <name type="scientific">Methanococcus maripaludis</name>
    <name type="common">Methanococcus deltae</name>
    <dbReference type="NCBI Taxonomy" id="39152"/>
    <lineage>
        <taxon>Archaea</taxon>
        <taxon>Methanobacteriati</taxon>
        <taxon>Methanobacteriota</taxon>
        <taxon>Methanomada group</taxon>
        <taxon>Methanococci</taxon>
        <taxon>Methanococcales</taxon>
        <taxon>Methanococcaceae</taxon>
        <taxon>Methanococcus</taxon>
    </lineage>
</organism>
<evidence type="ECO:0000256" key="1">
    <source>
        <dbReference type="SAM" id="Phobius"/>
    </source>
</evidence>
<dbReference type="AlphaFoldDB" id="A0A7J9PGU8"/>
<evidence type="ECO:0000313" key="2">
    <source>
        <dbReference type="EMBL" id="MBA2862321.1"/>
    </source>
</evidence>